<dbReference type="PANTHER" id="PTHR10357">
    <property type="entry name" value="ALPHA-AMYLASE FAMILY MEMBER"/>
    <property type="match status" value="1"/>
</dbReference>
<dbReference type="Pfam" id="PF00128">
    <property type="entry name" value="Alpha-amylase"/>
    <property type="match status" value="1"/>
</dbReference>
<dbReference type="GO" id="GO:0009313">
    <property type="term" value="P:oligosaccharide catabolic process"/>
    <property type="evidence" value="ECO:0007669"/>
    <property type="project" value="TreeGrafter"/>
</dbReference>
<proteinExistence type="predicted"/>
<dbReference type="GO" id="GO:0004556">
    <property type="term" value="F:alpha-amylase activity"/>
    <property type="evidence" value="ECO:0007669"/>
    <property type="project" value="TreeGrafter"/>
</dbReference>
<dbReference type="Gene3D" id="3.20.20.80">
    <property type="entry name" value="Glycosidases"/>
    <property type="match status" value="2"/>
</dbReference>
<sequence length="756" mass="83745">MNNPTPLRLTSEFSDVVVTVDSHSGAPLGLETGGREFLSPTVLTVTTGGDEVRGAMGGLVYEGSVATAVIPAEPATHLTSLGEGHRIHRVTTSVTGPFALEWTYRFQSAFPRVSVSVDVVATREATVRNVQLDLQLEPSTASHWRLQAPGGKYRSNLEIHDISQRLYVSPVGGVNGSTGLLAFEDTDNPLTWVFWPIQTDTIGDIWFEPDGAGFHLHWLADVAGVLVPGARLSVDALHLDLVPSTFTEVLDEVPDALARNSIAAHGDAPEWGAAANLYEVQIGFSVFHNGYTYSPYPTVRDLINDLDRINALGFTALQIMPRHPFPSYNVADYDDITVSYGEESDLKELIELCHKRGMRVILDILLHGVIDGEIVATAVESIKAGAFGHRMDETIDDITVLEEDEFEPYSIAWARHVLDFSPHWTAGSPHVHPLRLEHPEWFCEDSAGKPIGIYTNAFDTAHPGWQAYFVNVCLDLLARLNADGFRFDAPSYNYFMNWSERTRSSAHVSMLGSVPLFAMLRTAIRDARPDALLYTEPSGALFRRDMDLTYNYDEQWLVRAITATENRRDHWIRNARELVEWLAHRDRSLPFNAMTAHHIDSHDTFWWPSPGRKWRRNQHGESRTAALMAIFALRGEPYMTFVGGEEGIEAEVTAVNSARLKYPVLATGRVIHDALDVSDDRIYAILLRSGEHEAIIAVNTADDPIKVTIETSDGNSFAEVVLDAPAWRSQGDAITSGRSVAAELTGAGVRIFLRDV</sequence>
<dbReference type="SMART" id="SM00642">
    <property type="entry name" value="Aamy"/>
    <property type="match status" value="1"/>
</dbReference>
<dbReference type="PANTHER" id="PTHR10357:SF179">
    <property type="entry name" value="NEUTRAL AND BASIC AMINO ACID TRANSPORT PROTEIN RBAT"/>
    <property type="match status" value="1"/>
</dbReference>
<gene>
    <name evidence="2" type="ORF">UFOPK1591_00075</name>
</gene>
<accession>A0A6J6CKI4</accession>
<feature type="domain" description="Glycosyl hydrolase family 13 catalytic" evidence="1">
    <location>
        <begin position="281"/>
        <end position="659"/>
    </location>
</feature>
<evidence type="ECO:0000259" key="1">
    <source>
        <dbReference type="SMART" id="SM00642"/>
    </source>
</evidence>
<dbReference type="InterPro" id="IPR006047">
    <property type="entry name" value="GH13_cat_dom"/>
</dbReference>
<organism evidence="2">
    <name type="scientific">freshwater metagenome</name>
    <dbReference type="NCBI Taxonomy" id="449393"/>
    <lineage>
        <taxon>unclassified sequences</taxon>
        <taxon>metagenomes</taxon>
        <taxon>ecological metagenomes</taxon>
    </lineage>
</organism>
<evidence type="ECO:0000313" key="2">
    <source>
        <dbReference type="EMBL" id="CAB4551645.1"/>
    </source>
</evidence>
<reference evidence="2" key="1">
    <citation type="submission" date="2020-05" db="EMBL/GenBank/DDBJ databases">
        <authorList>
            <person name="Chiriac C."/>
            <person name="Salcher M."/>
            <person name="Ghai R."/>
            <person name="Kavagutti S V."/>
        </authorList>
    </citation>
    <scope>NUCLEOTIDE SEQUENCE</scope>
</reference>
<dbReference type="EMBL" id="CAEZTD010000003">
    <property type="protein sequence ID" value="CAB4551645.1"/>
    <property type="molecule type" value="Genomic_DNA"/>
</dbReference>
<name>A0A6J6CKI4_9ZZZZ</name>
<dbReference type="SUPFAM" id="SSF51445">
    <property type="entry name" value="(Trans)glycosidases"/>
    <property type="match status" value="1"/>
</dbReference>
<dbReference type="InterPro" id="IPR017853">
    <property type="entry name" value="GH"/>
</dbReference>
<dbReference type="AlphaFoldDB" id="A0A6J6CKI4"/>
<protein>
    <submittedName>
        <fullName evidence="2">Unannotated protein</fullName>
    </submittedName>
</protein>